<dbReference type="PROSITE" id="PS00455">
    <property type="entry name" value="AMP_BINDING"/>
    <property type="match status" value="1"/>
</dbReference>
<dbReference type="GO" id="GO:0005829">
    <property type="term" value="C:cytosol"/>
    <property type="evidence" value="ECO:0007669"/>
    <property type="project" value="TreeGrafter"/>
</dbReference>
<dbReference type="OrthoDB" id="4317020at2"/>
<dbReference type="GO" id="GO:0043041">
    <property type="term" value="P:amino acid activation for nonribosomal peptide biosynthetic process"/>
    <property type="evidence" value="ECO:0007669"/>
    <property type="project" value="TreeGrafter"/>
</dbReference>
<dbReference type="EMBL" id="FXTA01000021">
    <property type="protein sequence ID" value="SMO95682.1"/>
    <property type="molecule type" value="Genomic_DNA"/>
</dbReference>
<sequence length="353" mass="39367">SKVDYPKDKTIIGLFEEQVDKTPDNIAVVFEGVELTYKQLNEKANQLAHYLRETYKIQADDLIGIKLERSEQMILAILGILKSGAAYVPIDPGYPEERIAYIEKDSNCKIVIDGEVMMLFDFERFRYTNKNLNQIHQLDNLAYVIYTSGTTGNPKGVMVEHSGILNTILAQIELFDLQKIKNSLQFASLSFDASISEIFISLLSGSCLFVVEEKVRKDVKLFENFIQENQIEIGTLPPAYLKLLDIETLKGFKCLITAGESADFDKVREYSNYGTFYNAYGPTETSICASIFKIEKGDNPDSSNISIGSPISNTQVYILDESLQPLPIGVAGKLYVSGAGVARGYLNKPELTA</sequence>
<dbReference type="Gene3D" id="2.30.38.10">
    <property type="entry name" value="Luciferase, Domain 3"/>
    <property type="match status" value="1"/>
</dbReference>
<reference evidence="2 3" key="1">
    <citation type="submission" date="2017-05" db="EMBL/GenBank/DDBJ databases">
        <authorList>
            <person name="Varghese N."/>
            <person name="Submissions S."/>
        </authorList>
    </citation>
    <scope>NUCLEOTIDE SEQUENCE [LARGE SCALE GENOMIC DNA]</scope>
    <source>
        <strain evidence="2 3">DSM 19382</strain>
    </source>
</reference>
<dbReference type="Gene3D" id="3.40.50.980">
    <property type="match status" value="2"/>
</dbReference>
<dbReference type="RefSeq" id="WP_142452509.1">
    <property type="nucleotide sequence ID" value="NZ_FXTA01000021.1"/>
</dbReference>
<proteinExistence type="predicted"/>
<dbReference type="InterPro" id="IPR020845">
    <property type="entry name" value="AMP-binding_CS"/>
</dbReference>
<evidence type="ECO:0000313" key="3">
    <source>
        <dbReference type="Proteomes" id="UP000317289"/>
    </source>
</evidence>
<dbReference type="CDD" id="cd05930">
    <property type="entry name" value="A_NRPS"/>
    <property type="match status" value="1"/>
</dbReference>
<dbReference type="SUPFAM" id="SSF56801">
    <property type="entry name" value="Acetyl-CoA synthetase-like"/>
    <property type="match status" value="1"/>
</dbReference>
<dbReference type="Pfam" id="PF00501">
    <property type="entry name" value="AMP-binding"/>
    <property type="match status" value="1"/>
</dbReference>
<dbReference type="InterPro" id="IPR000873">
    <property type="entry name" value="AMP-dep_synth/lig_dom"/>
</dbReference>
<feature type="domain" description="AMP-dependent synthetase/ligase" evidence="1">
    <location>
        <begin position="15"/>
        <end position="346"/>
    </location>
</feature>
<dbReference type="PRINTS" id="PR00154">
    <property type="entry name" value="AMPBINDING"/>
</dbReference>
<dbReference type="Proteomes" id="UP000317289">
    <property type="component" value="Unassembled WGS sequence"/>
</dbReference>
<evidence type="ECO:0000259" key="1">
    <source>
        <dbReference type="Pfam" id="PF00501"/>
    </source>
</evidence>
<feature type="non-terminal residue" evidence="2">
    <location>
        <position position="353"/>
    </location>
</feature>
<dbReference type="GO" id="GO:0044550">
    <property type="term" value="P:secondary metabolite biosynthetic process"/>
    <property type="evidence" value="ECO:0007669"/>
    <property type="project" value="TreeGrafter"/>
</dbReference>
<dbReference type="InterPro" id="IPR020459">
    <property type="entry name" value="AMP-binding"/>
</dbReference>
<accession>A0A521FHI9</accession>
<dbReference type="FunFam" id="3.40.50.980:FF:000001">
    <property type="entry name" value="Non-ribosomal peptide synthetase"/>
    <property type="match status" value="1"/>
</dbReference>
<gene>
    <name evidence="2" type="ORF">SAMN06265349_1211</name>
</gene>
<feature type="non-terminal residue" evidence="2">
    <location>
        <position position="1"/>
    </location>
</feature>
<name>A0A521FHI9_9FLAO</name>
<protein>
    <submittedName>
        <fullName evidence="2">Amino acid adenylation domain-containing protein</fullName>
    </submittedName>
</protein>
<organism evidence="2 3">
    <name type="scientific">Flavobacterium resistens</name>
    <dbReference type="NCBI Taxonomy" id="443612"/>
    <lineage>
        <taxon>Bacteria</taxon>
        <taxon>Pseudomonadati</taxon>
        <taxon>Bacteroidota</taxon>
        <taxon>Flavobacteriia</taxon>
        <taxon>Flavobacteriales</taxon>
        <taxon>Flavobacteriaceae</taxon>
        <taxon>Flavobacterium</taxon>
    </lineage>
</organism>
<dbReference type="AlphaFoldDB" id="A0A521FHI9"/>
<dbReference type="PANTHER" id="PTHR45527">
    <property type="entry name" value="NONRIBOSOMAL PEPTIDE SYNTHETASE"/>
    <property type="match status" value="1"/>
</dbReference>
<evidence type="ECO:0000313" key="2">
    <source>
        <dbReference type="EMBL" id="SMO95682.1"/>
    </source>
</evidence>
<dbReference type="GO" id="GO:0031177">
    <property type="term" value="F:phosphopantetheine binding"/>
    <property type="evidence" value="ECO:0007669"/>
    <property type="project" value="TreeGrafter"/>
</dbReference>
<dbReference type="PANTHER" id="PTHR45527:SF1">
    <property type="entry name" value="FATTY ACID SYNTHASE"/>
    <property type="match status" value="1"/>
</dbReference>